<dbReference type="InterPro" id="IPR002931">
    <property type="entry name" value="Transglutaminase-like"/>
</dbReference>
<feature type="domain" description="Transglutaminase-like" evidence="2">
    <location>
        <begin position="166"/>
        <end position="239"/>
    </location>
</feature>
<feature type="signal peptide" evidence="1">
    <location>
        <begin position="1"/>
        <end position="20"/>
    </location>
</feature>
<sequence precursor="true">MLRPFLSCLLVVATASPAWCQFNKKPETPATEATGPKLDKAVTNRYQVGMRIRAIGGPVNGLSGTFAIPAEWEDQQVRKLEEKVSPHVRQFNLRSGDSGLKQIVFQIPQLPAEETATILFTFEVVTNATQVPTDTAGLVIPKNPPREVRKHLLASPQIEIANPKIRAFTKELTDGKETAWEQVAAIYEGVREKVKLENDKLKGAALTLRDGHGAEEDVAAVFVACCRAHKVPARTMFVPDSCHAEFYLEDAVGKGFWFPCVIEGDKAFGYRPEATIILQRGDNVRVPELKDPQRFVAEHLTGKGGTGGRPEVEFVRRVEH</sequence>
<evidence type="ECO:0000313" key="3">
    <source>
        <dbReference type="EMBL" id="QDU30815.1"/>
    </source>
</evidence>
<dbReference type="AlphaFoldDB" id="A0A517YKQ1"/>
<keyword evidence="1" id="KW-0732">Signal</keyword>
<feature type="chain" id="PRO_5021916181" evidence="1">
    <location>
        <begin position="21"/>
        <end position="320"/>
    </location>
</feature>
<dbReference type="InterPro" id="IPR038765">
    <property type="entry name" value="Papain-like_cys_pep_sf"/>
</dbReference>
<evidence type="ECO:0000259" key="2">
    <source>
        <dbReference type="Pfam" id="PF01841"/>
    </source>
</evidence>
<dbReference type="Proteomes" id="UP000315017">
    <property type="component" value="Chromosome"/>
</dbReference>
<keyword evidence="4" id="KW-1185">Reference proteome</keyword>
<dbReference type="RefSeq" id="WP_145096884.1">
    <property type="nucleotide sequence ID" value="NZ_CP036274.1"/>
</dbReference>
<evidence type="ECO:0000313" key="4">
    <source>
        <dbReference type="Proteomes" id="UP000315017"/>
    </source>
</evidence>
<accession>A0A517YKQ1</accession>
<protein>
    <submittedName>
        <fullName evidence="3">Transglutaminase-like superfamily protein</fullName>
    </submittedName>
</protein>
<dbReference type="KEGG" id="aagg:ETAA8_59640"/>
<dbReference type="SUPFAM" id="SSF54001">
    <property type="entry name" value="Cysteine proteinases"/>
    <property type="match status" value="1"/>
</dbReference>
<proteinExistence type="predicted"/>
<gene>
    <name evidence="3" type="ORF">ETAA8_59640</name>
</gene>
<name>A0A517YKQ1_9BACT</name>
<dbReference type="Pfam" id="PF01841">
    <property type="entry name" value="Transglut_core"/>
    <property type="match status" value="1"/>
</dbReference>
<dbReference type="OrthoDB" id="9804872at2"/>
<organism evidence="3 4">
    <name type="scientific">Anatilimnocola aggregata</name>
    <dbReference type="NCBI Taxonomy" id="2528021"/>
    <lineage>
        <taxon>Bacteria</taxon>
        <taxon>Pseudomonadati</taxon>
        <taxon>Planctomycetota</taxon>
        <taxon>Planctomycetia</taxon>
        <taxon>Pirellulales</taxon>
        <taxon>Pirellulaceae</taxon>
        <taxon>Anatilimnocola</taxon>
    </lineage>
</organism>
<evidence type="ECO:0000256" key="1">
    <source>
        <dbReference type="SAM" id="SignalP"/>
    </source>
</evidence>
<dbReference type="Gene3D" id="3.10.620.30">
    <property type="match status" value="1"/>
</dbReference>
<dbReference type="PANTHER" id="PTHR33490:SF3">
    <property type="entry name" value="CONSERVED INTEGRAL MEMBRANE PROTEIN"/>
    <property type="match status" value="1"/>
</dbReference>
<dbReference type="PANTHER" id="PTHR33490">
    <property type="entry name" value="BLR5614 PROTEIN-RELATED"/>
    <property type="match status" value="1"/>
</dbReference>
<reference evidence="3 4" key="1">
    <citation type="submission" date="2019-02" db="EMBL/GenBank/DDBJ databases">
        <title>Deep-cultivation of Planctomycetes and their phenomic and genomic characterization uncovers novel biology.</title>
        <authorList>
            <person name="Wiegand S."/>
            <person name="Jogler M."/>
            <person name="Boedeker C."/>
            <person name="Pinto D."/>
            <person name="Vollmers J."/>
            <person name="Rivas-Marin E."/>
            <person name="Kohn T."/>
            <person name="Peeters S.H."/>
            <person name="Heuer A."/>
            <person name="Rast P."/>
            <person name="Oberbeckmann S."/>
            <person name="Bunk B."/>
            <person name="Jeske O."/>
            <person name="Meyerdierks A."/>
            <person name="Storesund J.E."/>
            <person name="Kallscheuer N."/>
            <person name="Luecker S."/>
            <person name="Lage O.M."/>
            <person name="Pohl T."/>
            <person name="Merkel B.J."/>
            <person name="Hornburger P."/>
            <person name="Mueller R.-W."/>
            <person name="Bruemmer F."/>
            <person name="Labrenz M."/>
            <person name="Spormann A.M."/>
            <person name="Op den Camp H."/>
            <person name="Overmann J."/>
            <person name="Amann R."/>
            <person name="Jetten M.S.M."/>
            <person name="Mascher T."/>
            <person name="Medema M.H."/>
            <person name="Devos D.P."/>
            <person name="Kaster A.-K."/>
            <person name="Ovreas L."/>
            <person name="Rohde M."/>
            <person name="Galperin M.Y."/>
            <person name="Jogler C."/>
        </authorList>
    </citation>
    <scope>NUCLEOTIDE SEQUENCE [LARGE SCALE GENOMIC DNA]</scope>
    <source>
        <strain evidence="3 4">ETA_A8</strain>
    </source>
</reference>
<dbReference type="EMBL" id="CP036274">
    <property type="protein sequence ID" value="QDU30815.1"/>
    <property type="molecule type" value="Genomic_DNA"/>
</dbReference>